<dbReference type="Pfam" id="PF04773">
    <property type="entry name" value="FecR"/>
    <property type="match status" value="1"/>
</dbReference>
<dbReference type="KEGG" id="nia:A8C56_23645"/>
<feature type="domain" description="Protein FecR C-terminal" evidence="3">
    <location>
        <begin position="282"/>
        <end position="349"/>
    </location>
</feature>
<dbReference type="Pfam" id="PF16344">
    <property type="entry name" value="FecR_C"/>
    <property type="match status" value="1"/>
</dbReference>
<dbReference type="FunFam" id="2.60.120.1440:FF:000001">
    <property type="entry name" value="Putative anti-sigma factor"/>
    <property type="match status" value="1"/>
</dbReference>
<dbReference type="PIRSF" id="PIRSF018266">
    <property type="entry name" value="FecR"/>
    <property type="match status" value="1"/>
</dbReference>
<dbReference type="InterPro" id="IPR032508">
    <property type="entry name" value="FecR_C"/>
</dbReference>
<keyword evidence="1" id="KW-0472">Membrane</keyword>
<evidence type="ECO:0000259" key="3">
    <source>
        <dbReference type="Pfam" id="PF16344"/>
    </source>
</evidence>
<dbReference type="GO" id="GO:0016989">
    <property type="term" value="F:sigma factor antagonist activity"/>
    <property type="evidence" value="ECO:0007669"/>
    <property type="project" value="TreeGrafter"/>
</dbReference>
<dbReference type="RefSeq" id="WP_067761252.1">
    <property type="nucleotide sequence ID" value="NZ_CP015772.1"/>
</dbReference>
<dbReference type="STRING" id="1176587.A8C56_23645"/>
<keyword evidence="1" id="KW-1133">Transmembrane helix</keyword>
<evidence type="ECO:0008006" key="6">
    <source>
        <dbReference type="Google" id="ProtNLM"/>
    </source>
</evidence>
<dbReference type="OrthoDB" id="1523735at2"/>
<proteinExistence type="predicted"/>
<keyword evidence="1" id="KW-0812">Transmembrane</keyword>
<dbReference type="Gene3D" id="3.55.50.30">
    <property type="match status" value="1"/>
</dbReference>
<dbReference type="InterPro" id="IPR012373">
    <property type="entry name" value="Ferrdict_sens_TM"/>
</dbReference>
<dbReference type="PANTHER" id="PTHR30273">
    <property type="entry name" value="PERIPLASMIC SIGNAL SENSOR AND SIGMA FACTOR ACTIVATOR FECR-RELATED"/>
    <property type="match status" value="1"/>
</dbReference>
<dbReference type="InterPro" id="IPR006860">
    <property type="entry name" value="FecR"/>
</dbReference>
<organism evidence="4 5">
    <name type="scientific">Niabella ginsenosidivorans</name>
    <dbReference type="NCBI Taxonomy" id="1176587"/>
    <lineage>
        <taxon>Bacteria</taxon>
        <taxon>Pseudomonadati</taxon>
        <taxon>Bacteroidota</taxon>
        <taxon>Chitinophagia</taxon>
        <taxon>Chitinophagales</taxon>
        <taxon>Chitinophagaceae</taxon>
        <taxon>Niabella</taxon>
    </lineage>
</organism>
<gene>
    <name evidence="4" type="ORF">A8C56_23645</name>
</gene>
<protein>
    <recommendedName>
        <fullName evidence="6">FecR family protein</fullName>
    </recommendedName>
</protein>
<feature type="transmembrane region" description="Helical" evidence="1">
    <location>
        <begin position="93"/>
        <end position="112"/>
    </location>
</feature>
<name>A0A1A9I7B0_9BACT</name>
<dbReference type="EMBL" id="CP015772">
    <property type="protein sequence ID" value="ANH83567.1"/>
    <property type="molecule type" value="Genomic_DNA"/>
</dbReference>
<feature type="domain" description="FecR protein" evidence="2">
    <location>
        <begin position="124"/>
        <end position="218"/>
    </location>
</feature>
<reference evidence="4 5" key="1">
    <citation type="submission" date="2016-05" db="EMBL/GenBank/DDBJ databases">
        <title>Niabella ginsenosidivorans BS26 whole genome sequencing.</title>
        <authorList>
            <person name="Im W.T."/>
            <person name="Siddiqi M.Z."/>
        </authorList>
    </citation>
    <scope>NUCLEOTIDE SEQUENCE [LARGE SCALE GENOMIC DNA]</scope>
    <source>
        <strain evidence="4 5">BS26</strain>
    </source>
</reference>
<dbReference type="Proteomes" id="UP000077667">
    <property type="component" value="Chromosome"/>
</dbReference>
<evidence type="ECO:0000313" key="4">
    <source>
        <dbReference type="EMBL" id="ANH83567.1"/>
    </source>
</evidence>
<evidence type="ECO:0000259" key="2">
    <source>
        <dbReference type="Pfam" id="PF04773"/>
    </source>
</evidence>
<evidence type="ECO:0000313" key="5">
    <source>
        <dbReference type="Proteomes" id="UP000077667"/>
    </source>
</evidence>
<evidence type="ECO:0000256" key="1">
    <source>
        <dbReference type="SAM" id="Phobius"/>
    </source>
</evidence>
<dbReference type="AlphaFoldDB" id="A0A1A9I7B0"/>
<sequence length="351" mass="39222">MSYNRFLELLLRKRSGELSADEQQELNGFLSDNPGYFELSGIVDQLYEAPLKGIKEVDKTYLRKRWEALKEKTAELPARSAVIRSTAQSRLKYLLAAASVAAIVLLSVFYFVNRDKVNAKDVVVATRPGSKSSMKLPDGSVVWLNAGSEISYGKDFGKTSRDVKLSGEAYFDVTHDSDHPFIVHTNNFDIKVLGTAFNVKAYSSDQESETTLVRGSIELNLNNGDARKILLKPNEKLIFKSPGNFGKEAVAGALKPEIKITGLQTPFKDSATVETQWLHNCLAFRDHKLKDVAQMISRWYGVTVEIKDDSLKEKEFSGLFKDENVDQVMHALKLAGGFNYTIDKNKITIVP</sequence>
<keyword evidence="5" id="KW-1185">Reference proteome</keyword>
<dbReference type="PANTHER" id="PTHR30273:SF2">
    <property type="entry name" value="PROTEIN FECR"/>
    <property type="match status" value="1"/>
</dbReference>
<accession>A0A1A9I7B0</accession>
<dbReference type="Gene3D" id="2.60.120.1440">
    <property type="match status" value="1"/>
</dbReference>